<feature type="domain" description="Solute-binding protein family 5" evidence="7">
    <location>
        <begin position="93"/>
        <end position="470"/>
    </location>
</feature>
<evidence type="ECO:0000313" key="8">
    <source>
        <dbReference type="EMBL" id="BDZ46672.1"/>
    </source>
</evidence>
<evidence type="ECO:0000259" key="7">
    <source>
        <dbReference type="Pfam" id="PF00496"/>
    </source>
</evidence>
<feature type="region of interest" description="Disordered" evidence="5">
    <location>
        <begin position="33"/>
        <end position="64"/>
    </location>
</feature>
<organism evidence="8 9">
    <name type="scientific">Naasia aerilata</name>
    <dbReference type="NCBI Taxonomy" id="1162966"/>
    <lineage>
        <taxon>Bacteria</taxon>
        <taxon>Bacillati</taxon>
        <taxon>Actinomycetota</taxon>
        <taxon>Actinomycetes</taxon>
        <taxon>Micrococcales</taxon>
        <taxon>Microbacteriaceae</taxon>
        <taxon>Naasia</taxon>
    </lineage>
</organism>
<gene>
    <name evidence="8" type="ORF">GCM10025866_25810</name>
</gene>
<dbReference type="EMBL" id="AP027731">
    <property type="protein sequence ID" value="BDZ46672.1"/>
    <property type="molecule type" value="Genomic_DNA"/>
</dbReference>
<dbReference type="PANTHER" id="PTHR30290">
    <property type="entry name" value="PERIPLASMIC BINDING COMPONENT OF ABC TRANSPORTER"/>
    <property type="match status" value="1"/>
</dbReference>
<dbReference type="Gene3D" id="3.10.105.10">
    <property type="entry name" value="Dipeptide-binding Protein, Domain 3"/>
    <property type="match status" value="1"/>
</dbReference>
<evidence type="ECO:0000256" key="3">
    <source>
        <dbReference type="ARBA" id="ARBA00022448"/>
    </source>
</evidence>
<keyword evidence="9" id="KW-1185">Reference proteome</keyword>
<dbReference type="Gene3D" id="3.40.190.10">
    <property type="entry name" value="Periplasmic binding protein-like II"/>
    <property type="match status" value="1"/>
</dbReference>
<feature type="chain" id="PRO_5046844755" evidence="6">
    <location>
        <begin position="28"/>
        <end position="551"/>
    </location>
</feature>
<reference evidence="9" key="1">
    <citation type="journal article" date="2019" name="Int. J. Syst. Evol. Microbiol.">
        <title>The Global Catalogue of Microorganisms (GCM) 10K type strain sequencing project: providing services to taxonomists for standard genome sequencing and annotation.</title>
        <authorList>
            <consortium name="The Broad Institute Genomics Platform"/>
            <consortium name="The Broad Institute Genome Sequencing Center for Infectious Disease"/>
            <person name="Wu L."/>
            <person name="Ma J."/>
        </authorList>
    </citation>
    <scope>NUCLEOTIDE SEQUENCE [LARGE SCALE GENOMIC DNA]</scope>
    <source>
        <strain evidence="9">NBRC 108725</strain>
    </source>
</reference>
<dbReference type="InterPro" id="IPR030678">
    <property type="entry name" value="Peptide/Ni-bd"/>
</dbReference>
<dbReference type="Proteomes" id="UP001321498">
    <property type="component" value="Chromosome"/>
</dbReference>
<evidence type="ECO:0000256" key="4">
    <source>
        <dbReference type="ARBA" id="ARBA00022729"/>
    </source>
</evidence>
<name>A0ABM8GEF9_9MICO</name>
<dbReference type="Pfam" id="PF00496">
    <property type="entry name" value="SBP_bac_5"/>
    <property type="match status" value="1"/>
</dbReference>
<proteinExistence type="inferred from homology"/>
<evidence type="ECO:0000313" key="9">
    <source>
        <dbReference type="Proteomes" id="UP001321498"/>
    </source>
</evidence>
<feature type="signal peptide" evidence="6">
    <location>
        <begin position="1"/>
        <end position="27"/>
    </location>
</feature>
<evidence type="ECO:0000256" key="2">
    <source>
        <dbReference type="ARBA" id="ARBA00005695"/>
    </source>
</evidence>
<dbReference type="PANTHER" id="PTHR30290:SF10">
    <property type="entry name" value="PERIPLASMIC OLIGOPEPTIDE-BINDING PROTEIN-RELATED"/>
    <property type="match status" value="1"/>
</dbReference>
<dbReference type="InterPro" id="IPR039424">
    <property type="entry name" value="SBP_5"/>
</dbReference>
<keyword evidence="3" id="KW-0813">Transport</keyword>
<dbReference type="RefSeq" id="WP_286276682.1">
    <property type="nucleotide sequence ID" value="NZ_AP027731.1"/>
</dbReference>
<protein>
    <submittedName>
        <fullName evidence="8">Peptide ABC transporter substrate-binding protein</fullName>
    </submittedName>
</protein>
<dbReference type="InterPro" id="IPR000914">
    <property type="entry name" value="SBP_5_dom"/>
</dbReference>
<comment type="subcellular location">
    <subcellularLocation>
        <location evidence="1">Cell envelope</location>
    </subcellularLocation>
</comment>
<accession>A0ABM8GEF9</accession>
<comment type="similarity">
    <text evidence="2">Belongs to the bacterial solute-binding protein 5 family.</text>
</comment>
<evidence type="ECO:0000256" key="5">
    <source>
        <dbReference type="SAM" id="MobiDB-lite"/>
    </source>
</evidence>
<keyword evidence="4 6" id="KW-0732">Signal</keyword>
<evidence type="ECO:0000256" key="6">
    <source>
        <dbReference type="SAM" id="SignalP"/>
    </source>
</evidence>
<feature type="compositionally biased region" description="Gly residues" evidence="5">
    <location>
        <begin position="33"/>
        <end position="48"/>
    </location>
</feature>
<dbReference type="SUPFAM" id="SSF53850">
    <property type="entry name" value="Periplasmic binding protein-like II"/>
    <property type="match status" value="1"/>
</dbReference>
<dbReference type="PIRSF" id="PIRSF002741">
    <property type="entry name" value="MppA"/>
    <property type="match status" value="1"/>
</dbReference>
<evidence type="ECO:0000256" key="1">
    <source>
        <dbReference type="ARBA" id="ARBA00004196"/>
    </source>
</evidence>
<sequence>MTSAFSGRNRRVLLATAGITVAALALAGCSGGGSNGGGGGSSSGGSKGGTITVGTTDPLTTLDPAGSYDNGSLAVQLQVFPFLFDSPVGSPDPEPSIAESGEFTSPTEFTVKLKDGLKWANGNDLTSSDVKFTFDRQLKIKDPNGPSSLLANVDSIEAPDDSTVVFTLKVPNDVTFKQVLSSPVGPIVDEDSFSADALTPDDEIVKAKAFAGQYQITSYKANSVIQFKKYDGYGGNLDPAANDTVNLSYFDDSSNLKLAIQQGDIDVAYRSMSPTDVADLRSDNKVKVMDGPGGAIRYIVFNFDTQPFGAKTAEADPAKALAVRQAVADLVDRETIADQVFKGTFTPLYSFVPAGLTGANESLKSVYGDGSGGPDADKAKSTLQAAGITTPVTLDLQYALEHYGPSSPDEYALVKDQLESSGLFKVNLASTEWTQYAKDRTSDQYPAYQLGWFPDFSDADNYLTPFFRLDNGFLANHYQDAEVDSLISQEIGTEDKDARAAIIEQIQDKVAAQLPTVPLLQGAELAVTGTDISGVTLDASYKFRYAGISKG</sequence>